<dbReference type="EMBL" id="JMQP01000002">
    <property type="protein sequence ID" value="KIS35404.1"/>
    <property type="molecule type" value="Genomic_DNA"/>
</dbReference>
<accession>A0A158SX10</accession>
<dbReference type="AlphaFoldDB" id="A0A158SX10"/>
<sequence length="55" mass="6381">MMNCLGGSKDPPFCSKYGTANPIQFITNYSQWFVMSFKTYLRESQNDKLKLNSCF</sequence>
<protein>
    <submittedName>
        <fullName evidence="1">Uncharacterized protein</fullName>
    </submittedName>
</protein>
<evidence type="ECO:0000313" key="1">
    <source>
        <dbReference type="EMBL" id="KIS35404.1"/>
    </source>
</evidence>
<dbReference type="Proteomes" id="UP000050700">
    <property type="component" value="Unassembled WGS sequence"/>
</dbReference>
<gene>
    <name evidence="1" type="ORF">NTHI1209_01010</name>
</gene>
<reference evidence="1 2" key="1">
    <citation type="submission" date="2014-05" db="EMBL/GenBank/DDBJ databases">
        <title>Methylome analysis of the phasevarions of Haemophilus influenzae.</title>
        <authorList>
            <person name="Atack J.M."/>
            <person name="Fox K.L."/>
            <person name="Power P.M."/>
            <person name="Clark T."/>
            <person name="Jurcisek J."/>
            <person name="Korlach J."/>
            <person name="Bakaletz L.O."/>
            <person name="Jennings M.P."/>
        </authorList>
    </citation>
    <scope>NUCLEOTIDE SEQUENCE [LARGE SCALE GENOMIC DNA]</scope>
    <source>
        <strain evidence="1 2">1209</strain>
    </source>
</reference>
<proteinExistence type="predicted"/>
<evidence type="ECO:0000313" key="2">
    <source>
        <dbReference type="Proteomes" id="UP000050700"/>
    </source>
</evidence>
<name>A0A158SX10_HAEIF</name>
<organism evidence="1 2">
    <name type="scientific">Haemophilus influenzae</name>
    <dbReference type="NCBI Taxonomy" id="727"/>
    <lineage>
        <taxon>Bacteria</taxon>
        <taxon>Pseudomonadati</taxon>
        <taxon>Pseudomonadota</taxon>
        <taxon>Gammaproteobacteria</taxon>
        <taxon>Pasteurellales</taxon>
        <taxon>Pasteurellaceae</taxon>
        <taxon>Haemophilus</taxon>
    </lineage>
</organism>
<dbReference type="PATRIC" id="fig|727.582.peg.928"/>
<comment type="caution">
    <text evidence="1">The sequence shown here is derived from an EMBL/GenBank/DDBJ whole genome shotgun (WGS) entry which is preliminary data.</text>
</comment>